<dbReference type="Pfam" id="PF00560">
    <property type="entry name" value="LRR_1"/>
    <property type="match status" value="1"/>
</dbReference>
<dbReference type="PANTHER" id="PTHR24366">
    <property type="entry name" value="IG(IMMUNOGLOBULIN) AND LRR(LEUCINE RICH REPEAT) DOMAINS"/>
    <property type="match status" value="1"/>
</dbReference>
<feature type="chain" id="PRO_5008873889" description="LRIM1/APL1C-like dimerization domain-containing protein" evidence="4">
    <location>
        <begin position="23"/>
        <end position="513"/>
    </location>
</feature>
<evidence type="ECO:0000313" key="6">
    <source>
        <dbReference type="EnsemblMetazoa" id="AMEC020045-PA"/>
    </source>
</evidence>
<keyword evidence="2" id="KW-0677">Repeat</keyword>
<dbReference type="Proteomes" id="UP000075902">
    <property type="component" value="Unassembled WGS sequence"/>
</dbReference>
<evidence type="ECO:0000313" key="7">
    <source>
        <dbReference type="Proteomes" id="UP000075902"/>
    </source>
</evidence>
<dbReference type="EnsemblMetazoa" id="AMEC020045-RA">
    <property type="protein sequence ID" value="AMEC020045-PA"/>
    <property type="gene ID" value="AMEC020045"/>
</dbReference>
<dbReference type="STRING" id="34690.A0A182UGM0"/>
<keyword evidence="7" id="KW-1185">Reference proteome</keyword>
<dbReference type="VEuPathDB" id="VectorBase:AMEC020045"/>
<name>A0A182UGM0_9DIPT</name>
<reference evidence="6" key="2">
    <citation type="submission" date="2021-01" db="UniProtKB">
        <authorList>
            <consortium name="EnsemblMetazoa"/>
        </authorList>
    </citation>
    <scope>IDENTIFICATION</scope>
    <source>
        <strain evidence="6">CM1001059</strain>
    </source>
</reference>
<feature type="domain" description="LRIM1/APL1C-like dimerization" evidence="5">
    <location>
        <begin position="327"/>
        <end position="512"/>
    </location>
</feature>
<evidence type="ECO:0000256" key="2">
    <source>
        <dbReference type="ARBA" id="ARBA00022737"/>
    </source>
</evidence>
<dbReference type="Gene3D" id="1.20.5.4090">
    <property type="match status" value="1"/>
</dbReference>
<dbReference type="Gene3D" id="6.10.280.140">
    <property type="match status" value="1"/>
</dbReference>
<dbReference type="Gene3D" id="3.80.10.10">
    <property type="entry name" value="Ribonuclease Inhibitor"/>
    <property type="match status" value="1"/>
</dbReference>
<dbReference type="SUPFAM" id="SSF52058">
    <property type="entry name" value="L domain-like"/>
    <property type="match status" value="1"/>
</dbReference>
<dbReference type="AlphaFoldDB" id="A0A182UGM0"/>
<reference evidence="7" key="1">
    <citation type="submission" date="2014-01" db="EMBL/GenBank/DDBJ databases">
        <title>The Genome Sequence of Anopheles melas CM1001059_A (V2).</title>
        <authorList>
            <consortium name="The Broad Institute Genomics Platform"/>
            <person name="Neafsey D.E."/>
            <person name="Besansky N."/>
            <person name="Howell P."/>
            <person name="Walton C."/>
            <person name="Young S.K."/>
            <person name="Zeng Q."/>
            <person name="Gargeya S."/>
            <person name="Fitzgerald M."/>
            <person name="Haas B."/>
            <person name="Abouelleil A."/>
            <person name="Allen A.W."/>
            <person name="Alvarado L."/>
            <person name="Arachchi H.M."/>
            <person name="Berlin A.M."/>
            <person name="Chapman S.B."/>
            <person name="Gainer-Dewar J."/>
            <person name="Goldberg J."/>
            <person name="Griggs A."/>
            <person name="Gujja S."/>
            <person name="Hansen M."/>
            <person name="Howarth C."/>
            <person name="Imamovic A."/>
            <person name="Ireland A."/>
            <person name="Larimer J."/>
            <person name="McCowan C."/>
            <person name="Murphy C."/>
            <person name="Pearson M."/>
            <person name="Poon T.W."/>
            <person name="Priest M."/>
            <person name="Roberts A."/>
            <person name="Saif S."/>
            <person name="Shea T."/>
            <person name="Sisk P."/>
            <person name="Sykes S."/>
            <person name="Wortman J."/>
            <person name="Nusbaum C."/>
            <person name="Birren B."/>
        </authorList>
    </citation>
    <scope>NUCLEOTIDE SEQUENCE [LARGE SCALE GENOMIC DNA]</scope>
    <source>
        <strain evidence="7">CM1001059</strain>
    </source>
</reference>
<accession>A0A182UGM0</accession>
<keyword evidence="3" id="KW-0175">Coiled coil</keyword>
<organism evidence="6 7">
    <name type="scientific">Anopheles melas</name>
    <dbReference type="NCBI Taxonomy" id="34690"/>
    <lineage>
        <taxon>Eukaryota</taxon>
        <taxon>Metazoa</taxon>
        <taxon>Ecdysozoa</taxon>
        <taxon>Arthropoda</taxon>
        <taxon>Hexapoda</taxon>
        <taxon>Insecta</taxon>
        <taxon>Pterygota</taxon>
        <taxon>Neoptera</taxon>
        <taxon>Endopterygota</taxon>
        <taxon>Diptera</taxon>
        <taxon>Nematocera</taxon>
        <taxon>Culicoidea</taxon>
        <taxon>Culicidae</taxon>
        <taxon>Anophelinae</taxon>
        <taxon>Anopheles</taxon>
    </lineage>
</organism>
<dbReference type="InterPro" id="IPR032675">
    <property type="entry name" value="LRR_dom_sf"/>
</dbReference>
<protein>
    <recommendedName>
        <fullName evidence="5">LRIM1/APL1C-like dimerization domain-containing protein</fullName>
    </recommendedName>
</protein>
<evidence type="ECO:0000259" key="5">
    <source>
        <dbReference type="Pfam" id="PF20733"/>
    </source>
</evidence>
<dbReference type="InterPro" id="IPR001611">
    <property type="entry name" value="Leu-rich_rpt"/>
</dbReference>
<keyword evidence="1" id="KW-0433">Leucine-rich repeat</keyword>
<evidence type="ECO:0000256" key="3">
    <source>
        <dbReference type="SAM" id="Coils"/>
    </source>
</evidence>
<keyword evidence="4" id="KW-0732">Signal</keyword>
<dbReference type="Pfam" id="PF20733">
    <property type="entry name" value="LRIM1_dimer"/>
    <property type="match status" value="1"/>
</dbReference>
<feature type="coiled-coil region" evidence="3">
    <location>
        <begin position="466"/>
        <end position="493"/>
    </location>
</feature>
<proteinExistence type="predicted"/>
<dbReference type="InterPro" id="IPR048481">
    <property type="entry name" value="LRIM1_APL1C-like_dimer"/>
</dbReference>
<sequence length="513" mass="57904">MMSLQACQVVLLLYSNFCSVTATVHGAIHEIKQNGNRFKIEKVTDSSLKQALASLRQSAWNVKELDLSGNPLSQISAADLAPFTKLELLNLSSNVLYETLDLESLSTLRTLDLNNNYVQELLVGPAIETLHAANNNISRVSCSRGQGKKNIYLANNKITVLRDLDEGCRSRVQYLDLKLNEIDTVNFVELAASSDTLEHLNLQYNFIYDVKGQVVFAKLKTLDLSSNKLAFMGLEFQSAAGVTWISLRNNKLVLIEKALRFSQNLEHFDLRGNGFHCGTLRDFFSKNQRVQTVAKQTVKKLTGQNEEECTVPMVGHYGPYCCEDLPAPFADRLIALKRKQHALFSGQGSETERLECERENQARQREIDALKEQYRTVIDQVTLRKQAKITLEQKKKALDEQVSNGRRAHAELDGTLQQAVGQIELHHATEEQSPLQLLRAIVKRYEEMYIEQQSAQNNAIRDWDMYQHKETQLAEENARLKKLNGEADLALASANATLQELLVREQNLATQLG</sequence>
<evidence type="ECO:0000256" key="4">
    <source>
        <dbReference type="SAM" id="SignalP"/>
    </source>
</evidence>
<feature type="signal peptide" evidence="4">
    <location>
        <begin position="1"/>
        <end position="22"/>
    </location>
</feature>
<dbReference type="PROSITE" id="PS51450">
    <property type="entry name" value="LRR"/>
    <property type="match status" value="1"/>
</dbReference>
<dbReference type="PANTHER" id="PTHR24366:SF96">
    <property type="entry name" value="LEUCINE RICH REPEAT CONTAINING 53"/>
    <property type="match status" value="1"/>
</dbReference>
<evidence type="ECO:0000256" key="1">
    <source>
        <dbReference type="ARBA" id="ARBA00022614"/>
    </source>
</evidence>
<feature type="coiled-coil region" evidence="3">
    <location>
        <begin position="353"/>
        <end position="404"/>
    </location>
</feature>